<name>A0A443QIH7_9ACAR</name>
<dbReference type="Proteomes" id="UP000288716">
    <property type="component" value="Unassembled WGS sequence"/>
</dbReference>
<evidence type="ECO:0000313" key="11">
    <source>
        <dbReference type="Proteomes" id="UP000288716"/>
    </source>
</evidence>
<dbReference type="GO" id="GO:0008270">
    <property type="term" value="F:zinc ion binding"/>
    <property type="evidence" value="ECO:0007669"/>
    <property type="project" value="UniProtKB-KW"/>
</dbReference>
<keyword evidence="8" id="KW-0862">Zinc</keyword>
<dbReference type="SMART" id="SM00647">
    <property type="entry name" value="IBR"/>
    <property type="match status" value="2"/>
</dbReference>
<feature type="non-terminal residue" evidence="10">
    <location>
        <position position="1"/>
    </location>
</feature>
<evidence type="ECO:0000256" key="7">
    <source>
        <dbReference type="ARBA" id="ARBA00022786"/>
    </source>
</evidence>
<dbReference type="GO" id="GO:0016567">
    <property type="term" value="P:protein ubiquitination"/>
    <property type="evidence" value="ECO:0007669"/>
    <property type="project" value="InterPro"/>
</dbReference>
<dbReference type="VEuPathDB" id="VectorBase:LDEU014312"/>
<keyword evidence="7" id="KW-0833">Ubl conjugation pathway</keyword>
<dbReference type="Pfam" id="PF01485">
    <property type="entry name" value="IBR"/>
    <property type="match status" value="1"/>
</dbReference>
<sequence>RWCPNPLCSHVVKVKFFDSLKVRCYCGKTFCFECGENWHEPVNCDLLKKWIKKCKDDGETGKWILANTKSCPTCNVNIEKNGGCNWVTCKKCRSTFCWLCLKTFRNHLHCNVYKTSSDETKDGNRYSLQKYMFHFDRYMNHKKSLQFENKLYASVNHKIDEMQLKHNWCFAEVQFLKKAVDVLRECRQTL</sequence>
<proteinExistence type="predicted"/>
<evidence type="ECO:0000256" key="5">
    <source>
        <dbReference type="ARBA" id="ARBA00022737"/>
    </source>
</evidence>
<dbReference type="GO" id="GO:0061630">
    <property type="term" value="F:ubiquitin protein ligase activity"/>
    <property type="evidence" value="ECO:0007669"/>
    <property type="project" value="UniProtKB-EC"/>
</dbReference>
<evidence type="ECO:0000256" key="3">
    <source>
        <dbReference type="ARBA" id="ARBA00022679"/>
    </source>
</evidence>
<evidence type="ECO:0000256" key="8">
    <source>
        <dbReference type="ARBA" id="ARBA00022833"/>
    </source>
</evidence>
<dbReference type="EC" id="2.3.2.31" evidence="2"/>
<keyword evidence="11" id="KW-1185">Reference proteome</keyword>
<dbReference type="PROSITE" id="PS51873">
    <property type="entry name" value="TRIAD"/>
    <property type="match status" value="1"/>
</dbReference>
<dbReference type="SUPFAM" id="SSF57850">
    <property type="entry name" value="RING/U-box"/>
    <property type="match status" value="2"/>
</dbReference>
<dbReference type="EMBL" id="NCKV01055478">
    <property type="protein sequence ID" value="RWS02822.1"/>
    <property type="molecule type" value="Genomic_DNA"/>
</dbReference>
<comment type="catalytic activity">
    <reaction evidence="1">
        <text>[E2 ubiquitin-conjugating enzyme]-S-ubiquitinyl-L-cysteine + [acceptor protein]-L-lysine = [E2 ubiquitin-conjugating enzyme]-L-cysteine + [acceptor protein]-N(6)-ubiquitinyl-L-lysine.</text>
        <dbReference type="EC" id="2.3.2.31"/>
    </reaction>
</comment>
<evidence type="ECO:0000256" key="4">
    <source>
        <dbReference type="ARBA" id="ARBA00022723"/>
    </source>
</evidence>
<feature type="non-terminal residue" evidence="10">
    <location>
        <position position="190"/>
    </location>
</feature>
<organism evidence="10 11">
    <name type="scientific">Leptotrombidium deliense</name>
    <dbReference type="NCBI Taxonomy" id="299467"/>
    <lineage>
        <taxon>Eukaryota</taxon>
        <taxon>Metazoa</taxon>
        <taxon>Ecdysozoa</taxon>
        <taxon>Arthropoda</taxon>
        <taxon>Chelicerata</taxon>
        <taxon>Arachnida</taxon>
        <taxon>Acari</taxon>
        <taxon>Acariformes</taxon>
        <taxon>Trombidiformes</taxon>
        <taxon>Prostigmata</taxon>
        <taxon>Anystina</taxon>
        <taxon>Parasitengona</taxon>
        <taxon>Trombiculoidea</taxon>
        <taxon>Trombiculidae</taxon>
        <taxon>Leptotrombidium</taxon>
    </lineage>
</organism>
<dbReference type="AlphaFoldDB" id="A0A443QIH7"/>
<evidence type="ECO:0000259" key="9">
    <source>
        <dbReference type="PROSITE" id="PS51873"/>
    </source>
</evidence>
<feature type="domain" description="RING-type" evidence="9">
    <location>
        <begin position="1"/>
        <end position="114"/>
    </location>
</feature>
<gene>
    <name evidence="10" type="ORF">B4U80_01023</name>
</gene>
<accession>A0A443QIH7</accession>
<dbReference type="PANTHER" id="PTHR11685">
    <property type="entry name" value="RBR FAMILY RING FINGER AND IBR DOMAIN-CONTAINING"/>
    <property type="match status" value="1"/>
</dbReference>
<keyword evidence="3" id="KW-0808">Transferase</keyword>
<dbReference type="Pfam" id="PF22191">
    <property type="entry name" value="IBR_1"/>
    <property type="match status" value="1"/>
</dbReference>
<dbReference type="InterPro" id="IPR031127">
    <property type="entry name" value="E3_UB_ligase_RBR"/>
</dbReference>
<evidence type="ECO:0000256" key="2">
    <source>
        <dbReference type="ARBA" id="ARBA00012251"/>
    </source>
</evidence>
<dbReference type="InterPro" id="IPR002867">
    <property type="entry name" value="IBR_dom"/>
</dbReference>
<keyword evidence="5" id="KW-0677">Repeat</keyword>
<reference evidence="10 11" key="1">
    <citation type="journal article" date="2018" name="Gigascience">
        <title>Genomes of trombidid mites reveal novel predicted allergens and laterally-transferred genes associated with secondary metabolism.</title>
        <authorList>
            <person name="Dong X."/>
            <person name="Chaisiri K."/>
            <person name="Xia D."/>
            <person name="Armstrong S.D."/>
            <person name="Fang Y."/>
            <person name="Donnelly M.J."/>
            <person name="Kadowaki T."/>
            <person name="McGarry J.W."/>
            <person name="Darby A.C."/>
            <person name="Makepeace B.L."/>
        </authorList>
    </citation>
    <scope>NUCLEOTIDE SEQUENCE [LARGE SCALE GENOMIC DNA]</scope>
    <source>
        <strain evidence="10">UoL-UT</strain>
    </source>
</reference>
<dbReference type="InterPro" id="IPR044066">
    <property type="entry name" value="TRIAD_supradom"/>
</dbReference>
<keyword evidence="6" id="KW-0863">Zinc-finger</keyword>
<evidence type="ECO:0000256" key="1">
    <source>
        <dbReference type="ARBA" id="ARBA00001798"/>
    </source>
</evidence>
<dbReference type="OrthoDB" id="10009520at2759"/>
<dbReference type="Gene3D" id="1.20.120.1750">
    <property type="match status" value="1"/>
</dbReference>
<protein>
    <recommendedName>
        <fullName evidence="2">RBR-type E3 ubiquitin transferase</fullName>
        <ecNumber evidence="2">2.3.2.31</ecNumber>
    </recommendedName>
</protein>
<dbReference type="STRING" id="299467.A0A443QIH7"/>
<keyword evidence="4" id="KW-0479">Metal-binding</keyword>
<evidence type="ECO:0000256" key="6">
    <source>
        <dbReference type="ARBA" id="ARBA00022771"/>
    </source>
</evidence>
<evidence type="ECO:0000313" key="10">
    <source>
        <dbReference type="EMBL" id="RWS02822.1"/>
    </source>
</evidence>
<comment type="caution">
    <text evidence="10">The sequence shown here is derived from an EMBL/GenBank/DDBJ whole genome shotgun (WGS) entry which is preliminary data.</text>
</comment>